<dbReference type="Pfam" id="PF02230">
    <property type="entry name" value="Abhydrolase_2"/>
    <property type="match status" value="1"/>
</dbReference>
<sequence length="251" mass="28309">MAAEFVLSPASSHTHTVIFLHGKNNTASEFAEEIFESQASDDRTLPEIFHSIKWVFPSSGRSPCARFGGEEPQWFDVWSVQDPEEREEMQAAGLIQSVERVAEIIKREVEQVPSGKSQHVILAGISQGCATAFHALLCSELRLGGFFGLCSWLAQRRRLEDIHADEGKWRSFSREFAEALKTPVFLEHCKNDEVVPFGNGVLLKDTLRRLGMRVEWREYEECGEVENGHWLNEPEGVDDVVAFMRGCVGAR</sequence>
<dbReference type="OrthoDB" id="2418081at2759"/>
<dbReference type="InterPro" id="IPR003140">
    <property type="entry name" value="PLipase/COase/thioEstase"/>
</dbReference>
<dbReference type="InterPro" id="IPR029058">
    <property type="entry name" value="AB_hydrolase_fold"/>
</dbReference>
<keyword evidence="3" id="KW-0378">Hydrolase</keyword>
<dbReference type="GO" id="GO:0005737">
    <property type="term" value="C:cytoplasm"/>
    <property type="evidence" value="ECO:0007669"/>
    <property type="project" value="TreeGrafter"/>
</dbReference>
<feature type="domain" description="Phospholipase/carboxylesterase/thioesterase" evidence="2">
    <location>
        <begin position="3"/>
        <end position="223"/>
    </location>
</feature>
<reference evidence="3" key="1">
    <citation type="journal article" date="2020" name="Stud. Mycol.">
        <title>101 Dothideomycetes genomes: a test case for predicting lifestyles and emergence of pathogens.</title>
        <authorList>
            <person name="Haridas S."/>
            <person name="Albert R."/>
            <person name="Binder M."/>
            <person name="Bloem J."/>
            <person name="Labutti K."/>
            <person name="Salamov A."/>
            <person name="Andreopoulos B."/>
            <person name="Baker S."/>
            <person name="Barry K."/>
            <person name="Bills G."/>
            <person name="Bluhm B."/>
            <person name="Cannon C."/>
            <person name="Castanera R."/>
            <person name="Culley D."/>
            <person name="Daum C."/>
            <person name="Ezra D."/>
            <person name="Gonzalez J."/>
            <person name="Henrissat B."/>
            <person name="Kuo A."/>
            <person name="Liang C."/>
            <person name="Lipzen A."/>
            <person name="Lutzoni F."/>
            <person name="Magnuson J."/>
            <person name="Mondo S."/>
            <person name="Nolan M."/>
            <person name="Ohm R."/>
            <person name="Pangilinan J."/>
            <person name="Park H.-J."/>
            <person name="Ramirez L."/>
            <person name="Alfaro M."/>
            <person name="Sun H."/>
            <person name="Tritt A."/>
            <person name="Yoshinaga Y."/>
            <person name="Zwiers L.-H."/>
            <person name="Turgeon B."/>
            <person name="Goodwin S."/>
            <person name="Spatafora J."/>
            <person name="Crous P."/>
            <person name="Grigoriev I."/>
        </authorList>
    </citation>
    <scope>NUCLEOTIDE SEQUENCE</scope>
    <source>
        <strain evidence="3">CBS 113979</strain>
    </source>
</reference>
<gene>
    <name evidence="3" type="ORF">K402DRAFT_465503</name>
</gene>
<protein>
    <submittedName>
        <fullName evidence="3">Alpha/beta-hydrolase</fullName>
    </submittedName>
</protein>
<organism evidence="3 4">
    <name type="scientific">Aulographum hederae CBS 113979</name>
    <dbReference type="NCBI Taxonomy" id="1176131"/>
    <lineage>
        <taxon>Eukaryota</taxon>
        <taxon>Fungi</taxon>
        <taxon>Dikarya</taxon>
        <taxon>Ascomycota</taxon>
        <taxon>Pezizomycotina</taxon>
        <taxon>Dothideomycetes</taxon>
        <taxon>Pleosporomycetidae</taxon>
        <taxon>Aulographales</taxon>
        <taxon>Aulographaceae</taxon>
    </lineage>
</organism>
<dbReference type="AlphaFoldDB" id="A0A6G1GT60"/>
<dbReference type="GO" id="GO:0008474">
    <property type="term" value="F:palmitoyl-(protein) hydrolase activity"/>
    <property type="evidence" value="ECO:0007669"/>
    <property type="project" value="TreeGrafter"/>
</dbReference>
<comment type="similarity">
    <text evidence="1">Belongs to the AB hydrolase superfamily. AB hydrolase 2 family.</text>
</comment>
<accession>A0A6G1GT60</accession>
<evidence type="ECO:0000313" key="3">
    <source>
        <dbReference type="EMBL" id="KAF1984131.1"/>
    </source>
</evidence>
<dbReference type="SUPFAM" id="SSF53474">
    <property type="entry name" value="alpha/beta-Hydrolases"/>
    <property type="match status" value="1"/>
</dbReference>
<dbReference type="InterPro" id="IPR050565">
    <property type="entry name" value="LYPA1-2/EST-like"/>
</dbReference>
<name>A0A6G1GT60_9PEZI</name>
<dbReference type="EMBL" id="ML977170">
    <property type="protein sequence ID" value="KAF1984131.1"/>
    <property type="molecule type" value="Genomic_DNA"/>
</dbReference>
<keyword evidence="4" id="KW-1185">Reference proteome</keyword>
<dbReference type="PANTHER" id="PTHR10655:SF63">
    <property type="entry name" value="PHOSPHOLIPASE_CARBOXYLESTERASE_THIOESTERASE DOMAIN-CONTAINING PROTEIN"/>
    <property type="match status" value="1"/>
</dbReference>
<evidence type="ECO:0000259" key="2">
    <source>
        <dbReference type="Pfam" id="PF02230"/>
    </source>
</evidence>
<dbReference type="Gene3D" id="3.40.50.1820">
    <property type="entry name" value="alpha/beta hydrolase"/>
    <property type="match status" value="1"/>
</dbReference>
<evidence type="ECO:0000256" key="1">
    <source>
        <dbReference type="ARBA" id="ARBA00006499"/>
    </source>
</evidence>
<dbReference type="GO" id="GO:0052689">
    <property type="term" value="F:carboxylic ester hydrolase activity"/>
    <property type="evidence" value="ECO:0007669"/>
    <property type="project" value="TreeGrafter"/>
</dbReference>
<dbReference type="PANTHER" id="PTHR10655">
    <property type="entry name" value="LYSOPHOSPHOLIPASE-RELATED"/>
    <property type="match status" value="1"/>
</dbReference>
<evidence type="ECO:0000313" key="4">
    <source>
        <dbReference type="Proteomes" id="UP000800041"/>
    </source>
</evidence>
<proteinExistence type="inferred from homology"/>
<dbReference type="Proteomes" id="UP000800041">
    <property type="component" value="Unassembled WGS sequence"/>
</dbReference>